<evidence type="ECO:0000313" key="3">
    <source>
        <dbReference type="Proteomes" id="UP000230161"/>
    </source>
</evidence>
<comment type="caution">
    <text evidence="2">The sequence shown here is derived from an EMBL/GenBank/DDBJ whole genome shotgun (WGS) entry which is preliminary data.</text>
</comment>
<dbReference type="GO" id="GO:0046503">
    <property type="term" value="P:glycerolipid catabolic process"/>
    <property type="evidence" value="ECO:0007669"/>
    <property type="project" value="TreeGrafter"/>
</dbReference>
<evidence type="ECO:0000313" key="2">
    <source>
        <dbReference type="EMBL" id="PJJ61403.1"/>
    </source>
</evidence>
<accession>A0A2M9BTY6</accession>
<sequence>MREKRPVGVDEVDEAVLRDRAIPDIDWTVLPEGSLSSRFEAPSGSLAVVSLGDPNAPRVVLAPGVTGSKEDFSLLSPLLVEAGYYVQSFDMAGQYESADAGPAPRSGRHYDYELFVDDLLAFLESGSTPAHVLGYSFAGTVAQLAMLRRPELFASLALLGTPPLSGKAFRGVRTIGSLAYVVDGRTGAGLMIWGVVTNKNRVSQRRLDFVRMRFGFTRRTSVDDIIGMMNNAPELRAAVAAVEIPKLVATGDHDLWPVTLHSRFARDIGAELAVYRTGHSPCETTPHQLARDLLALYRRAEASAGEPEA</sequence>
<dbReference type="GO" id="GO:0004806">
    <property type="term" value="F:triacylglycerol lipase activity"/>
    <property type="evidence" value="ECO:0007669"/>
    <property type="project" value="TreeGrafter"/>
</dbReference>
<evidence type="ECO:0000259" key="1">
    <source>
        <dbReference type="Pfam" id="PF12697"/>
    </source>
</evidence>
<keyword evidence="3" id="KW-1185">Reference proteome</keyword>
<name>A0A2M9BTY6_9MICO</name>
<gene>
    <name evidence="2" type="ORF">CLV54_2348</name>
</gene>
<dbReference type="AlphaFoldDB" id="A0A2M9BTY6"/>
<dbReference type="OrthoDB" id="3211023at2"/>
<proteinExistence type="predicted"/>
<dbReference type="Gene3D" id="3.40.50.1820">
    <property type="entry name" value="alpha/beta hydrolase"/>
    <property type="match status" value="1"/>
</dbReference>
<dbReference type="InterPro" id="IPR000073">
    <property type="entry name" value="AB_hydrolase_1"/>
</dbReference>
<reference evidence="2 3" key="1">
    <citation type="submission" date="2017-11" db="EMBL/GenBank/DDBJ databases">
        <title>Genomic Encyclopedia of Archaeal and Bacterial Type Strains, Phase II (KMG-II): From Individual Species to Whole Genera.</title>
        <authorList>
            <person name="Goeker M."/>
        </authorList>
    </citation>
    <scope>NUCLEOTIDE SEQUENCE [LARGE SCALE GENOMIC DNA]</scope>
    <source>
        <strain evidence="2 3">DSM 25625</strain>
    </source>
</reference>
<feature type="domain" description="AB hydrolase-1" evidence="1">
    <location>
        <begin position="59"/>
        <end position="291"/>
    </location>
</feature>
<dbReference type="Pfam" id="PF12697">
    <property type="entry name" value="Abhydrolase_6"/>
    <property type="match status" value="1"/>
</dbReference>
<dbReference type="PANTHER" id="PTHR43433">
    <property type="entry name" value="HYDROLASE, ALPHA/BETA FOLD FAMILY PROTEIN"/>
    <property type="match status" value="1"/>
</dbReference>
<dbReference type="EMBL" id="PGFB01000004">
    <property type="protein sequence ID" value="PJJ61403.1"/>
    <property type="molecule type" value="Genomic_DNA"/>
</dbReference>
<dbReference type="InterPro" id="IPR050471">
    <property type="entry name" value="AB_hydrolase"/>
</dbReference>
<organism evidence="2 3">
    <name type="scientific">Compostimonas suwonensis</name>
    <dbReference type="NCBI Taxonomy" id="1048394"/>
    <lineage>
        <taxon>Bacteria</taxon>
        <taxon>Bacillati</taxon>
        <taxon>Actinomycetota</taxon>
        <taxon>Actinomycetes</taxon>
        <taxon>Micrococcales</taxon>
        <taxon>Microbacteriaceae</taxon>
        <taxon>Compostimonas</taxon>
    </lineage>
</organism>
<protein>
    <submittedName>
        <fullName evidence="2">Pimeloyl-ACP methyl ester carboxylesterase</fullName>
    </submittedName>
</protein>
<dbReference type="RefSeq" id="WP_100345159.1">
    <property type="nucleotide sequence ID" value="NZ_PGFB01000004.1"/>
</dbReference>
<dbReference type="InterPro" id="IPR029058">
    <property type="entry name" value="AB_hydrolase_fold"/>
</dbReference>
<dbReference type="PANTHER" id="PTHR43433:SF5">
    <property type="entry name" value="AB HYDROLASE-1 DOMAIN-CONTAINING PROTEIN"/>
    <property type="match status" value="1"/>
</dbReference>
<dbReference type="SUPFAM" id="SSF53474">
    <property type="entry name" value="alpha/beta-Hydrolases"/>
    <property type="match status" value="1"/>
</dbReference>
<dbReference type="Proteomes" id="UP000230161">
    <property type="component" value="Unassembled WGS sequence"/>
</dbReference>